<evidence type="ECO:0000313" key="3">
    <source>
        <dbReference type="Proteomes" id="UP000317624"/>
    </source>
</evidence>
<dbReference type="EMBL" id="VMRJ01000005">
    <property type="protein sequence ID" value="TVT38350.1"/>
    <property type="molecule type" value="Genomic_DNA"/>
</dbReference>
<dbReference type="RefSeq" id="WP_144851134.1">
    <property type="nucleotide sequence ID" value="NZ_VMRJ01000005.1"/>
</dbReference>
<protein>
    <submittedName>
        <fullName evidence="2">Uncharacterized protein</fullName>
    </submittedName>
</protein>
<evidence type="ECO:0000313" key="2">
    <source>
        <dbReference type="EMBL" id="TVT38350.1"/>
    </source>
</evidence>
<keyword evidence="3" id="KW-1185">Reference proteome</keyword>
<comment type="caution">
    <text evidence="2">The sequence shown here is derived from an EMBL/GenBank/DDBJ whole genome shotgun (WGS) entry which is preliminary data.</text>
</comment>
<organism evidence="2 3">
    <name type="scientific">Hymenobacter setariae</name>
    <dbReference type="NCBI Taxonomy" id="2594794"/>
    <lineage>
        <taxon>Bacteria</taxon>
        <taxon>Pseudomonadati</taxon>
        <taxon>Bacteroidota</taxon>
        <taxon>Cytophagia</taxon>
        <taxon>Cytophagales</taxon>
        <taxon>Hymenobacteraceae</taxon>
        <taxon>Hymenobacter</taxon>
    </lineage>
</organism>
<dbReference type="OrthoDB" id="9554110at2"/>
<dbReference type="AlphaFoldDB" id="A0A558BPA1"/>
<dbReference type="Proteomes" id="UP000317624">
    <property type="component" value="Unassembled WGS sequence"/>
</dbReference>
<name>A0A558BPA1_9BACT</name>
<feature type="compositionally biased region" description="Polar residues" evidence="1">
    <location>
        <begin position="105"/>
        <end position="120"/>
    </location>
</feature>
<gene>
    <name evidence="2" type="ORF">FNT36_19320</name>
</gene>
<proteinExistence type="predicted"/>
<feature type="region of interest" description="Disordered" evidence="1">
    <location>
        <begin position="67"/>
        <end position="126"/>
    </location>
</feature>
<accession>A0A558BPA1</accession>
<reference evidence="2 3" key="1">
    <citation type="submission" date="2019-07" db="EMBL/GenBank/DDBJ databases">
        <title>Hymenobacter sp. straun FUR1 Genome sequencing and assembly.</title>
        <authorList>
            <person name="Chhetri G."/>
        </authorList>
    </citation>
    <scope>NUCLEOTIDE SEQUENCE [LARGE SCALE GENOMIC DNA]</scope>
    <source>
        <strain evidence="2 3">Fur1</strain>
    </source>
</reference>
<evidence type="ECO:0000256" key="1">
    <source>
        <dbReference type="SAM" id="MobiDB-lite"/>
    </source>
</evidence>
<sequence length="126" mass="13193">MTTGSTPVFPGVLPGAAAARPSILAVPSSYKAKIHQKSMFSVFPSVRYTFLLSLLLALGTAACGKKPDGTPYGVDPARLPEGRRKAHPTTLIYKKDMPKGAEMSAVTNAAKTGQPTSAQPLSPPTR</sequence>